<proteinExistence type="predicted"/>
<dbReference type="EMBL" id="NKUJ01000021">
    <property type="protein sequence ID" value="RMJ18298.1"/>
    <property type="molecule type" value="Genomic_DNA"/>
</dbReference>
<evidence type="ECO:0000313" key="8">
    <source>
        <dbReference type="EMBL" id="RMJ18298.1"/>
    </source>
</evidence>
<dbReference type="GO" id="GO:0008270">
    <property type="term" value="F:zinc ion binding"/>
    <property type="evidence" value="ECO:0007669"/>
    <property type="project" value="InterPro"/>
</dbReference>
<dbReference type="Proteomes" id="UP000277212">
    <property type="component" value="Unassembled WGS sequence"/>
</dbReference>
<keyword evidence="5" id="KW-0804">Transcription</keyword>
<name>A0A3M2SLA3_9HYPO</name>
<dbReference type="PANTHER" id="PTHR46910:SF37">
    <property type="entry name" value="ZN(II)2CYS6 TRANSCRIPTION FACTOR (EUROFUNG)"/>
    <property type="match status" value="1"/>
</dbReference>
<evidence type="ECO:0000256" key="6">
    <source>
        <dbReference type="ARBA" id="ARBA00023242"/>
    </source>
</evidence>
<keyword evidence="4" id="KW-0238">DNA-binding</keyword>
<sequence>MPPKRACDLCYSKKISCDKSELSDQDAACDWCRHHQLTCTFNRVRTRKRSPKARIENSVFAVERSLSSQLQPLDFVLDRVMMDQVNSGTSSSPLDQESLPEQGSIFMQDSLKSDDLPTSSTPFTCSHLDCLDRETAWRILQVYSESSVRYVLPLVDPVLFQDTLDIAYSAEETTQASQRAQARGSILALISVMSFLDDYSLSLSHELGMECASQALALLESTNEEATLLNLQTISLLRFQCAFTGQISDAIERHETACRLVKELGGHTMGLARSAGVRMAYNQRESRELRTLFWHSYITDKQFILRTGKAPLLPDDMCDLTLPDQCSLPKEYPLLECKDGVMLLLPYGVLSPYLVGDIQLSILKSKVWRLLYSTEARQRSEAELLWAVRELDGELEAWRMSIPTKMRPTFLIADKRNISPPEIDLPSWVRHHATTLHLEYHHLFITIHQANARYKFSKGSDSLEHAWGAGVQSSIALALEASRSTLLYLETVLDRLAKEMFWICIHYPIVALRTLFVNIVANPSGPEAKSDLQLLCSTASLIERMPMSNSLVHGKVA</sequence>
<feature type="domain" description="Xylanolytic transcriptional activator regulatory" evidence="7">
    <location>
        <begin position="250"/>
        <end position="329"/>
    </location>
</feature>
<comment type="subcellular location">
    <subcellularLocation>
        <location evidence="1">Nucleus</location>
    </subcellularLocation>
</comment>
<dbReference type="GO" id="GO:0005634">
    <property type="term" value="C:nucleus"/>
    <property type="evidence" value="ECO:0007669"/>
    <property type="project" value="UniProtKB-SubCell"/>
</dbReference>
<dbReference type="InterPro" id="IPR050987">
    <property type="entry name" value="AtrR-like"/>
</dbReference>
<dbReference type="AlphaFoldDB" id="A0A3M2SLA3"/>
<dbReference type="STRING" id="2010991.A0A3M2SLA3"/>
<protein>
    <recommendedName>
        <fullName evidence="7">Xylanolytic transcriptional activator regulatory domain-containing protein</fullName>
    </recommendedName>
</protein>
<keyword evidence="9" id="KW-1185">Reference proteome</keyword>
<dbReference type="OrthoDB" id="4116913at2759"/>
<keyword evidence="6" id="KW-0539">Nucleus</keyword>
<organism evidence="8 9">
    <name type="scientific">Fusarium kuroshium</name>
    <dbReference type="NCBI Taxonomy" id="2010991"/>
    <lineage>
        <taxon>Eukaryota</taxon>
        <taxon>Fungi</taxon>
        <taxon>Dikarya</taxon>
        <taxon>Ascomycota</taxon>
        <taxon>Pezizomycotina</taxon>
        <taxon>Sordariomycetes</taxon>
        <taxon>Hypocreomycetidae</taxon>
        <taxon>Hypocreales</taxon>
        <taxon>Nectriaceae</taxon>
        <taxon>Fusarium</taxon>
        <taxon>Fusarium solani species complex</taxon>
    </lineage>
</organism>
<dbReference type="InterPro" id="IPR001138">
    <property type="entry name" value="Zn2Cys6_DnaBD"/>
</dbReference>
<evidence type="ECO:0000256" key="1">
    <source>
        <dbReference type="ARBA" id="ARBA00004123"/>
    </source>
</evidence>
<dbReference type="PANTHER" id="PTHR46910">
    <property type="entry name" value="TRANSCRIPTION FACTOR PDR1"/>
    <property type="match status" value="1"/>
</dbReference>
<dbReference type="Gene3D" id="4.10.240.10">
    <property type="entry name" value="Zn(2)-C6 fungal-type DNA-binding domain"/>
    <property type="match status" value="1"/>
</dbReference>
<evidence type="ECO:0000313" key="9">
    <source>
        <dbReference type="Proteomes" id="UP000277212"/>
    </source>
</evidence>
<dbReference type="SMART" id="SM00906">
    <property type="entry name" value="Fungal_trans"/>
    <property type="match status" value="1"/>
</dbReference>
<evidence type="ECO:0000256" key="3">
    <source>
        <dbReference type="ARBA" id="ARBA00023015"/>
    </source>
</evidence>
<evidence type="ECO:0000256" key="5">
    <source>
        <dbReference type="ARBA" id="ARBA00023163"/>
    </source>
</evidence>
<evidence type="ECO:0000259" key="7">
    <source>
        <dbReference type="SMART" id="SM00906"/>
    </source>
</evidence>
<accession>A0A3M2SLA3</accession>
<dbReference type="Pfam" id="PF04082">
    <property type="entry name" value="Fungal_trans"/>
    <property type="match status" value="1"/>
</dbReference>
<dbReference type="CDD" id="cd00067">
    <property type="entry name" value="GAL4"/>
    <property type="match status" value="1"/>
</dbReference>
<dbReference type="SUPFAM" id="SSF57701">
    <property type="entry name" value="Zn2/Cys6 DNA-binding domain"/>
    <property type="match status" value="1"/>
</dbReference>
<dbReference type="InterPro" id="IPR036864">
    <property type="entry name" value="Zn2-C6_fun-type_DNA-bd_sf"/>
</dbReference>
<keyword evidence="3" id="KW-0805">Transcription regulation</keyword>
<evidence type="ECO:0000256" key="4">
    <source>
        <dbReference type="ARBA" id="ARBA00023125"/>
    </source>
</evidence>
<dbReference type="InterPro" id="IPR007219">
    <property type="entry name" value="XnlR_reg_dom"/>
</dbReference>
<dbReference type="GO" id="GO:0000981">
    <property type="term" value="F:DNA-binding transcription factor activity, RNA polymerase II-specific"/>
    <property type="evidence" value="ECO:0007669"/>
    <property type="project" value="InterPro"/>
</dbReference>
<dbReference type="GO" id="GO:0006351">
    <property type="term" value="P:DNA-templated transcription"/>
    <property type="evidence" value="ECO:0007669"/>
    <property type="project" value="InterPro"/>
</dbReference>
<keyword evidence="2" id="KW-0479">Metal-binding</keyword>
<gene>
    <name evidence="8" type="ORF">CDV36_002062</name>
</gene>
<dbReference type="CDD" id="cd12148">
    <property type="entry name" value="fungal_TF_MHR"/>
    <property type="match status" value="1"/>
</dbReference>
<evidence type="ECO:0000256" key="2">
    <source>
        <dbReference type="ARBA" id="ARBA00022723"/>
    </source>
</evidence>
<reference evidence="8 9" key="1">
    <citation type="submission" date="2017-06" db="EMBL/GenBank/DDBJ databases">
        <title>Comparative genomic analysis of Ambrosia Fusariam Clade fungi.</title>
        <authorList>
            <person name="Stajich J.E."/>
            <person name="Carrillo J."/>
            <person name="Kijimoto T."/>
            <person name="Eskalen A."/>
            <person name="O'Donnell K."/>
            <person name="Kasson M."/>
        </authorList>
    </citation>
    <scope>NUCLEOTIDE SEQUENCE [LARGE SCALE GENOMIC DNA]</scope>
    <source>
        <strain evidence="8">UCR3666</strain>
    </source>
</reference>
<dbReference type="GO" id="GO:0003677">
    <property type="term" value="F:DNA binding"/>
    <property type="evidence" value="ECO:0007669"/>
    <property type="project" value="UniProtKB-KW"/>
</dbReference>
<comment type="caution">
    <text evidence="8">The sequence shown here is derived from an EMBL/GenBank/DDBJ whole genome shotgun (WGS) entry which is preliminary data.</text>
</comment>